<dbReference type="Proteomes" id="UP001320609">
    <property type="component" value="Unassembled WGS sequence"/>
</dbReference>
<proteinExistence type="predicted"/>
<dbReference type="EMBL" id="JAKVTW010000001">
    <property type="protein sequence ID" value="MCH4810427.1"/>
    <property type="molecule type" value="Genomic_DNA"/>
</dbReference>
<keyword evidence="1" id="KW-0472">Membrane</keyword>
<feature type="transmembrane region" description="Helical" evidence="1">
    <location>
        <begin position="101"/>
        <end position="123"/>
    </location>
</feature>
<keyword evidence="1" id="KW-0812">Transmembrane</keyword>
<feature type="transmembrane region" description="Helical" evidence="1">
    <location>
        <begin position="144"/>
        <end position="165"/>
    </location>
</feature>
<comment type="caution">
    <text evidence="2">The sequence shown here is derived from an EMBL/GenBank/DDBJ whole genome shotgun (WGS) entry which is preliminary data.</text>
</comment>
<gene>
    <name evidence="2" type="ORF">MLE19_03690</name>
</gene>
<evidence type="ECO:0000256" key="1">
    <source>
        <dbReference type="SAM" id="Phobius"/>
    </source>
</evidence>
<evidence type="ECO:0008006" key="4">
    <source>
        <dbReference type="Google" id="ProtNLM"/>
    </source>
</evidence>
<accession>A0ABS9S2U4</accession>
<protein>
    <recommendedName>
        <fullName evidence="4">DUF2254 domain-containing protein</fullName>
    </recommendedName>
</protein>
<reference evidence="2 3" key="1">
    <citation type="submission" date="2022-03" db="EMBL/GenBank/DDBJ databases">
        <title>Genomic signatures underlying metal tolerance in selected Arctic bacterial isolates.</title>
        <authorList>
            <person name="Thomas F.A."/>
            <person name="Venkatachalam S."/>
            <person name="Krishnan K.P."/>
        </authorList>
    </citation>
    <scope>NUCLEOTIDE SEQUENCE [LARGE SCALE GENOMIC DNA]</scope>
    <source>
        <strain evidence="2 3">HM116</strain>
    </source>
</reference>
<evidence type="ECO:0000313" key="2">
    <source>
        <dbReference type="EMBL" id="MCH4810427.1"/>
    </source>
</evidence>
<dbReference type="RefSeq" id="WP_240716706.1">
    <property type="nucleotide sequence ID" value="NZ_JAKVTW010000001.1"/>
</dbReference>
<organism evidence="2 3">
    <name type="scientific">Vreelandella neptunia</name>
    <dbReference type="NCBI Taxonomy" id="115551"/>
    <lineage>
        <taxon>Bacteria</taxon>
        <taxon>Pseudomonadati</taxon>
        <taxon>Pseudomonadota</taxon>
        <taxon>Gammaproteobacteria</taxon>
        <taxon>Oceanospirillales</taxon>
        <taxon>Halomonadaceae</taxon>
        <taxon>Vreelandella</taxon>
    </lineage>
</organism>
<keyword evidence="1" id="KW-1133">Transmembrane helix</keyword>
<evidence type="ECO:0000313" key="3">
    <source>
        <dbReference type="Proteomes" id="UP001320609"/>
    </source>
</evidence>
<feature type="transmembrane region" description="Helical" evidence="1">
    <location>
        <begin position="171"/>
        <end position="191"/>
    </location>
</feature>
<sequence length="822" mass="94873">MDRIKIWAMSKQWFWKSRTRLEKTRFFFEANIYKHGNSISKARTNVNILINLAWIGLKSLFWVAFSLGTLICIESYVRNNMVFLKPLTNLDKDYNIEQLRLYAQLLTAIFSIYFATIGIILSSGYTRLRSDIIQLLTNEQIGSVFARVLVFSATFSLTATSLPLFGIDPGYFIYFAATFLTLASSLTLFPLGQRLFNFFNLNLLVRSEILPNIAKHIEGAAKTRNSASLANHHSRAARMALEQLCYLDDRVKTDKEGMGDNLPALTNDYSRLLLHYLHQKHKIKQDSYWFPRKQNHQQWFFAGDSATSSALQTSSQLSVEEKIDLNWFESEIIKRLSRHIELAFEEGDIQLALNLISCFSVRTATYAKEFQFDLGMQEIYKIRGLIETAFASKRVDAVSDEEKIWIAIADAWAVLGSNLCLETLRRMITFEKELGQFFLKDVWSANSLHSLPAFFQAELSFIVKRISFELAIEGRRLSRPKYVQQLAVQKILQSYKKILQQVCEFFEKIVPEFIESLIKLGFSQAATQVALASLHFHWKLPRWLEEVSQLLERYTAYTHYLEKQYTFPEIDVKGMAGSLVKVRDQTFEILGNPDIVGHIFSAEHDDGFPDHFGQVYFELTEECIHALEENNEEKFGKIFPMFFNLAILASDSKFADPKLEVNDEFRLHLISTVINDLASVLGFATLYGAYFDNPKLLDVAIGKFMTFIERVDNKQQYLKRMILLSNPNSFSWCASPRGMIRMNWKIAFENRARHDGYGHQMSFGEGKAHYNKLVNEFLKSHSDASHLFFAIHVLPFLGTDDFKIDHRITSIARKLREEEAED</sequence>
<name>A0ABS9S2U4_9GAMM</name>
<keyword evidence="3" id="KW-1185">Reference proteome</keyword>